<evidence type="ECO:0000256" key="6">
    <source>
        <dbReference type="SAM" id="Phobius"/>
    </source>
</evidence>
<feature type="transmembrane region" description="Helical" evidence="6">
    <location>
        <begin position="238"/>
        <end position="258"/>
    </location>
</feature>
<evidence type="ECO:0000256" key="1">
    <source>
        <dbReference type="ARBA" id="ARBA00004651"/>
    </source>
</evidence>
<evidence type="ECO:0000256" key="5">
    <source>
        <dbReference type="ARBA" id="ARBA00023136"/>
    </source>
</evidence>
<dbReference type="RefSeq" id="WP_249283096.1">
    <property type="nucleotide sequence ID" value="NZ_JACRST010000012.1"/>
</dbReference>
<dbReference type="EMBL" id="JACRST010000012">
    <property type="protein sequence ID" value="MBC8547026.1"/>
    <property type="molecule type" value="Genomic_DNA"/>
</dbReference>
<evidence type="ECO:0000256" key="3">
    <source>
        <dbReference type="ARBA" id="ARBA00022692"/>
    </source>
</evidence>
<evidence type="ECO:0000256" key="2">
    <source>
        <dbReference type="ARBA" id="ARBA00022475"/>
    </source>
</evidence>
<comment type="caution">
    <text evidence="7">The sequence shown here is derived from an EMBL/GenBank/DDBJ whole genome shotgun (WGS) entry which is preliminary data.</text>
</comment>
<dbReference type="Pfam" id="PF02653">
    <property type="entry name" value="BPD_transp_2"/>
    <property type="match status" value="1"/>
</dbReference>
<feature type="transmembrane region" description="Helical" evidence="6">
    <location>
        <begin position="86"/>
        <end position="105"/>
    </location>
</feature>
<keyword evidence="3 6" id="KW-0812">Transmembrane</keyword>
<feature type="transmembrane region" description="Helical" evidence="6">
    <location>
        <begin position="50"/>
        <end position="74"/>
    </location>
</feature>
<dbReference type="PANTHER" id="PTHR32196:SF69">
    <property type="entry name" value="BRANCHED-CHAIN AMINO ACID TRANSPORT SYSTEM, PERMEASE PROTEIN"/>
    <property type="match status" value="1"/>
</dbReference>
<keyword evidence="5 6" id="KW-0472">Membrane</keyword>
<dbReference type="PANTHER" id="PTHR32196">
    <property type="entry name" value="ABC TRANSPORTER PERMEASE PROTEIN YPHD-RELATED-RELATED"/>
    <property type="match status" value="1"/>
</dbReference>
<gene>
    <name evidence="7" type="ORF">H8711_08790</name>
</gene>
<dbReference type="AlphaFoldDB" id="A0A926I587"/>
<dbReference type="GO" id="GO:0022857">
    <property type="term" value="F:transmembrane transporter activity"/>
    <property type="evidence" value="ECO:0007669"/>
    <property type="project" value="InterPro"/>
</dbReference>
<keyword evidence="4 6" id="KW-1133">Transmembrane helix</keyword>
<sequence>MNLMAWQGSIELGIIYGFMALGIFVSFRILNIPDLTVDGSFTLGASCSAIITLAGQPFLGLLAGALAGAIAGLITAFLQTKMKIQPILAGILTMTGLYSINLRIMQKRGNVSLLNIPTVFDPMKQIFGNYAKLLFPLLLIAVVILGMTLFFKTQLGLSIRATGDNEDMVRSSSINADFTKTVGLSLGNAIVGLSGALIAQYQQFSDINMGIGMVVIAMASLIIGEVLLFLGRSLQWHIISVVIGSIFYRLIIMFVLNFNPADRLSSYLANAAEGSFSHHLLSFIIRYGEVSTSDLKLISSIIVGLALSYPVIKDRMEIRKLRKAGEQNAATH</sequence>
<keyword evidence="2" id="KW-1003">Cell membrane</keyword>
<evidence type="ECO:0000256" key="4">
    <source>
        <dbReference type="ARBA" id="ARBA00022989"/>
    </source>
</evidence>
<name>A0A926I587_9FIRM</name>
<dbReference type="InterPro" id="IPR001851">
    <property type="entry name" value="ABC_transp_permease"/>
</dbReference>
<keyword evidence="8" id="KW-1185">Reference proteome</keyword>
<evidence type="ECO:0000313" key="7">
    <source>
        <dbReference type="EMBL" id="MBC8547026.1"/>
    </source>
</evidence>
<protein>
    <submittedName>
        <fullName evidence="7">ABC transporter permease</fullName>
    </submittedName>
</protein>
<reference evidence="7" key="1">
    <citation type="submission" date="2020-08" db="EMBL/GenBank/DDBJ databases">
        <title>Genome public.</title>
        <authorList>
            <person name="Liu C."/>
            <person name="Sun Q."/>
        </authorList>
    </citation>
    <scope>NUCLEOTIDE SEQUENCE</scope>
    <source>
        <strain evidence="7">NSJ-31</strain>
    </source>
</reference>
<dbReference type="GO" id="GO:0005886">
    <property type="term" value="C:plasma membrane"/>
    <property type="evidence" value="ECO:0007669"/>
    <property type="project" value="UniProtKB-SubCell"/>
</dbReference>
<proteinExistence type="predicted"/>
<feature type="transmembrane region" description="Helical" evidence="6">
    <location>
        <begin position="133"/>
        <end position="151"/>
    </location>
</feature>
<dbReference type="CDD" id="cd06574">
    <property type="entry name" value="TM_PBP1_branched-chain-AA_like"/>
    <property type="match status" value="1"/>
</dbReference>
<accession>A0A926I587</accession>
<organism evidence="7 8">
    <name type="scientific">Ligaoa zhengdingensis</name>
    <dbReference type="NCBI Taxonomy" id="2763658"/>
    <lineage>
        <taxon>Bacteria</taxon>
        <taxon>Bacillati</taxon>
        <taxon>Bacillota</taxon>
        <taxon>Clostridia</taxon>
        <taxon>Eubacteriales</taxon>
        <taxon>Oscillospiraceae</taxon>
        <taxon>Ligaoa</taxon>
    </lineage>
</organism>
<dbReference type="Proteomes" id="UP000653127">
    <property type="component" value="Unassembled WGS sequence"/>
</dbReference>
<feature type="transmembrane region" description="Helical" evidence="6">
    <location>
        <begin position="207"/>
        <end position="231"/>
    </location>
</feature>
<feature type="transmembrane region" description="Helical" evidence="6">
    <location>
        <begin position="12"/>
        <end position="30"/>
    </location>
</feature>
<feature type="transmembrane region" description="Helical" evidence="6">
    <location>
        <begin position="295"/>
        <end position="312"/>
    </location>
</feature>
<evidence type="ECO:0000313" key="8">
    <source>
        <dbReference type="Proteomes" id="UP000653127"/>
    </source>
</evidence>
<comment type="subcellular location">
    <subcellularLocation>
        <location evidence="1">Cell membrane</location>
        <topology evidence="1">Multi-pass membrane protein</topology>
    </subcellularLocation>
</comment>